<feature type="compositionally biased region" description="Polar residues" evidence="1">
    <location>
        <begin position="222"/>
        <end position="239"/>
    </location>
</feature>
<feature type="region of interest" description="Disordered" evidence="1">
    <location>
        <begin position="221"/>
        <end position="244"/>
    </location>
</feature>
<comment type="caution">
    <text evidence="2">The sequence shown here is derived from an EMBL/GenBank/DDBJ whole genome shotgun (WGS) entry which is preliminary data.</text>
</comment>
<feature type="compositionally biased region" description="Polar residues" evidence="1">
    <location>
        <begin position="254"/>
        <end position="272"/>
    </location>
</feature>
<gene>
    <name evidence="2" type="ORF">CPLU01_16137</name>
</gene>
<reference evidence="2" key="1">
    <citation type="journal article" date="2020" name="Phytopathology">
        <title>Genome Sequence Resources of Colletotrichum truncatum, C. plurivorum, C. musicola, and C. sojae: Four Species Pathogenic to Soybean (Glycine max).</title>
        <authorList>
            <person name="Rogerio F."/>
            <person name="Boufleur T.R."/>
            <person name="Ciampi-Guillardi M."/>
            <person name="Sukno S.A."/>
            <person name="Thon M.R."/>
            <person name="Massola Junior N.S."/>
            <person name="Baroncelli R."/>
        </authorList>
    </citation>
    <scope>NUCLEOTIDE SEQUENCE</scope>
    <source>
        <strain evidence="2">LFN00145</strain>
    </source>
</reference>
<accession>A0A8H6IYN4</accession>
<proteinExistence type="predicted"/>
<dbReference type="Proteomes" id="UP000654918">
    <property type="component" value="Unassembled WGS sequence"/>
</dbReference>
<evidence type="ECO:0000256" key="1">
    <source>
        <dbReference type="SAM" id="MobiDB-lite"/>
    </source>
</evidence>
<protein>
    <submittedName>
        <fullName evidence="2">Uncharacterized protein</fullName>
    </submittedName>
</protein>
<name>A0A8H6IYN4_9PEZI</name>
<feature type="non-terminal residue" evidence="2">
    <location>
        <position position="1"/>
    </location>
</feature>
<sequence length="285" mass="31719">MLDAMHGDALTLDVFRYHSGPISITGDWEDQWFQVVCEPHFSYVPCGLTSDEEISYKRLAWIQDDAITPVAVPTPELPAPFPNTPPIVTFNGFVDTEKFPLNIDGVAGLDEVTANSSAVFRIWSRFPASEVASTPKDGWHANYVYAMHPKSKPHLKKKCEDYRAATTPFRKHGKKAYIVGYFHGFCDKKSVFTTDYVYNPLEFIPFIEIIKIDWAAAEPRQPGSSRDILSSPMKPSTPSRGKGRLVFDPFAQMTADNQVPGTPSKSDPQASELTIAVADQLTAED</sequence>
<dbReference type="AlphaFoldDB" id="A0A8H6IYN4"/>
<evidence type="ECO:0000313" key="3">
    <source>
        <dbReference type="Proteomes" id="UP000654918"/>
    </source>
</evidence>
<dbReference type="EMBL" id="WIGO01000949">
    <property type="protein sequence ID" value="KAF6802886.1"/>
    <property type="molecule type" value="Genomic_DNA"/>
</dbReference>
<organism evidence="2 3">
    <name type="scientific">Colletotrichum plurivorum</name>
    <dbReference type="NCBI Taxonomy" id="2175906"/>
    <lineage>
        <taxon>Eukaryota</taxon>
        <taxon>Fungi</taxon>
        <taxon>Dikarya</taxon>
        <taxon>Ascomycota</taxon>
        <taxon>Pezizomycotina</taxon>
        <taxon>Sordariomycetes</taxon>
        <taxon>Hypocreomycetidae</taxon>
        <taxon>Glomerellales</taxon>
        <taxon>Glomerellaceae</taxon>
        <taxon>Colletotrichum</taxon>
        <taxon>Colletotrichum orchidearum species complex</taxon>
    </lineage>
</organism>
<evidence type="ECO:0000313" key="2">
    <source>
        <dbReference type="EMBL" id="KAF6802886.1"/>
    </source>
</evidence>
<keyword evidence="3" id="KW-1185">Reference proteome</keyword>
<feature type="region of interest" description="Disordered" evidence="1">
    <location>
        <begin position="254"/>
        <end position="273"/>
    </location>
</feature>